<proteinExistence type="predicted"/>
<dbReference type="Proteomes" id="UP000026962">
    <property type="component" value="Chromosome 8"/>
</dbReference>
<sequence length="138" mass="16030">MWSLKDDRKVWDDIRVIRKLRPLRNSEKASARAHYKMIQAAYRKRSRMASPIYEFDVKSKDRLEGFKIPDNLVCPLCGKVMVDPVMVSTGQHGHFCPVTYQPISPIVLRNERARGYLVEWREAELEVEADSRAPSTKP</sequence>
<keyword evidence="2" id="KW-1185">Reference proteome</keyword>
<evidence type="ECO:0000313" key="1">
    <source>
        <dbReference type="EnsemblPlants" id="OPUNC08G06640.1"/>
    </source>
</evidence>
<accession>A0A0E0LSM1</accession>
<organism evidence="1">
    <name type="scientific">Oryza punctata</name>
    <name type="common">Red rice</name>
    <dbReference type="NCBI Taxonomy" id="4537"/>
    <lineage>
        <taxon>Eukaryota</taxon>
        <taxon>Viridiplantae</taxon>
        <taxon>Streptophyta</taxon>
        <taxon>Embryophyta</taxon>
        <taxon>Tracheophyta</taxon>
        <taxon>Spermatophyta</taxon>
        <taxon>Magnoliopsida</taxon>
        <taxon>Liliopsida</taxon>
        <taxon>Poales</taxon>
        <taxon>Poaceae</taxon>
        <taxon>BOP clade</taxon>
        <taxon>Oryzoideae</taxon>
        <taxon>Oryzeae</taxon>
        <taxon>Oryzinae</taxon>
        <taxon>Oryza</taxon>
    </lineage>
</organism>
<dbReference type="AlphaFoldDB" id="A0A0E0LSM1"/>
<evidence type="ECO:0000313" key="2">
    <source>
        <dbReference type="Proteomes" id="UP000026962"/>
    </source>
</evidence>
<protein>
    <recommendedName>
        <fullName evidence="3">U-box domain-containing protein</fullName>
    </recommendedName>
</protein>
<reference evidence="1" key="2">
    <citation type="submission" date="2018-05" db="EMBL/GenBank/DDBJ databases">
        <title>OpunRS2 (Oryza punctata Reference Sequence Version 2).</title>
        <authorList>
            <person name="Zhang J."/>
            <person name="Kudrna D."/>
            <person name="Lee S."/>
            <person name="Talag J."/>
            <person name="Welchert J."/>
            <person name="Wing R.A."/>
        </authorList>
    </citation>
    <scope>NUCLEOTIDE SEQUENCE [LARGE SCALE GENOMIC DNA]</scope>
</reference>
<dbReference type="HOGENOM" id="CLU_128444_1_0_1"/>
<evidence type="ECO:0008006" key="3">
    <source>
        <dbReference type="Google" id="ProtNLM"/>
    </source>
</evidence>
<dbReference type="Gramene" id="OPUNC08G06640.1">
    <property type="protein sequence ID" value="OPUNC08G06640.1"/>
    <property type="gene ID" value="OPUNC08G06640"/>
</dbReference>
<name>A0A0E0LSM1_ORYPU</name>
<dbReference type="SUPFAM" id="SSF57850">
    <property type="entry name" value="RING/U-box"/>
    <property type="match status" value="1"/>
</dbReference>
<dbReference type="Gene3D" id="3.30.40.10">
    <property type="entry name" value="Zinc/RING finger domain, C3HC4 (zinc finger)"/>
    <property type="match status" value="1"/>
</dbReference>
<dbReference type="EnsemblPlants" id="OPUNC08G06640.1">
    <property type="protein sequence ID" value="OPUNC08G06640.1"/>
    <property type="gene ID" value="OPUNC08G06640"/>
</dbReference>
<dbReference type="InterPro" id="IPR013083">
    <property type="entry name" value="Znf_RING/FYVE/PHD"/>
</dbReference>
<reference evidence="1" key="1">
    <citation type="submission" date="2015-04" db="UniProtKB">
        <authorList>
            <consortium name="EnsemblPlants"/>
        </authorList>
    </citation>
    <scope>IDENTIFICATION</scope>
</reference>